<organism evidence="1 2">
    <name type="scientific">Musa troglodytarum</name>
    <name type="common">fe'i banana</name>
    <dbReference type="NCBI Taxonomy" id="320322"/>
    <lineage>
        <taxon>Eukaryota</taxon>
        <taxon>Viridiplantae</taxon>
        <taxon>Streptophyta</taxon>
        <taxon>Embryophyta</taxon>
        <taxon>Tracheophyta</taxon>
        <taxon>Spermatophyta</taxon>
        <taxon>Magnoliopsida</taxon>
        <taxon>Liliopsida</taxon>
        <taxon>Zingiberales</taxon>
        <taxon>Musaceae</taxon>
        <taxon>Musa</taxon>
    </lineage>
</organism>
<proteinExistence type="predicted"/>
<name>A0A9E7KFC1_9LILI</name>
<evidence type="ECO:0000313" key="2">
    <source>
        <dbReference type="Proteomes" id="UP001055439"/>
    </source>
</evidence>
<accession>A0A9E7KFC1</accession>
<sequence length="76" mass="8679">MNDPRYAYPYPAQGATSNGTASVCSSTTKKRAGPRCSVLLLSDRRVLLRSIRYMRQLNTFFQRFPCISSCEHLEPY</sequence>
<gene>
    <name evidence="1" type="ORF">MUK42_10092</name>
</gene>
<protein>
    <submittedName>
        <fullName evidence="1">Uncharacterized protein</fullName>
    </submittedName>
</protein>
<dbReference type="AlphaFoldDB" id="A0A9E7KFC1"/>
<keyword evidence="2" id="KW-1185">Reference proteome</keyword>
<dbReference type="Proteomes" id="UP001055439">
    <property type="component" value="Chromosome 7"/>
</dbReference>
<evidence type="ECO:0000313" key="1">
    <source>
        <dbReference type="EMBL" id="URE16057.1"/>
    </source>
</evidence>
<dbReference type="EMBL" id="CP097509">
    <property type="protein sequence ID" value="URE16057.1"/>
    <property type="molecule type" value="Genomic_DNA"/>
</dbReference>
<reference evidence="1" key="1">
    <citation type="submission" date="2022-05" db="EMBL/GenBank/DDBJ databases">
        <title>The Musa troglodytarum L. genome provides insights into the mechanism of non-climacteric behaviour and enrichment of carotenoids.</title>
        <authorList>
            <person name="Wang J."/>
        </authorList>
    </citation>
    <scope>NUCLEOTIDE SEQUENCE</scope>
    <source>
        <tissue evidence="1">Leaf</tissue>
    </source>
</reference>